<proteinExistence type="predicted"/>
<accession>A0A370GXI8</accession>
<dbReference type="CDD" id="cd01055">
    <property type="entry name" value="Nonheme_Ferritin"/>
    <property type="match status" value="1"/>
</dbReference>
<dbReference type="Pfam" id="PF00210">
    <property type="entry name" value="Ferritin"/>
    <property type="match status" value="1"/>
</dbReference>
<dbReference type="GO" id="GO:0008199">
    <property type="term" value="F:ferric iron binding"/>
    <property type="evidence" value="ECO:0007669"/>
    <property type="project" value="InterPro"/>
</dbReference>
<sequence length="192" mass="21594">MPNNGHTPDNVSAADGERSFPDSLRDQIRHEFTAARQYLAAAVYLDTLRLPRLAGVCYRGGDDKRGHALRMIQYLLDRDIPVQIGGLDEIVPTFDSARSAVDFMLRREQRLADRLNALSRTAAETGDYLGEQFVQWFLRDQLEEVARMTTLLAVCDRADGNLFDVEDFVARELQRPSKPDPAAPKMAGTTRI</sequence>
<dbReference type="InterPro" id="IPR009078">
    <property type="entry name" value="Ferritin-like_SF"/>
</dbReference>
<dbReference type="InterPro" id="IPR012347">
    <property type="entry name" value="Ferritin-like"/>
</dbReference>
<evidence type="ECO:0000313" key="4">
    <source>
        <dbReference type="Proteomes" id="UP000255355"/>
    </source>
</evidence>
<dbReference type="AlphaFoldDB" id="A0A370GXI8"/>
<name>A0A370GXI8_9NOCA</name>
<evidence type="ECO:0000256" key="1">
    <source>
        <dbReference type="SAM" id="MobiDB-lite"/>
    </source>
</evidence>
<dbReference type="SUPFAM" id="SSF47240">
    <property type="entry name" value="Ferritin-like"/>
    <property type="match status" value="1"/>
</dbReference>
<keyword evidence="4" id="KW-1185">Reference proteome</keyword>
<gene>
    <name evidence="3" type="ORF">DFR68_108228</name>
</gene>
<dbReference type="PROSITE" id="PS50905">
    <property type="entry name" value="FERRITIN_LIKE"/>
    <property type="match status" value="1"/>
</dbReference>
<dbReference type="Gene3D" id="1.20.1260.10">
    <property type="match status" value="1"/>
</dbReference>
<feature type="compositionally biased region" description="Polar residues" evidence="1">
    <location>
        <begin position="1"/>
        <end position="10"/>
    </location>
</feature>
<dbReference type="RefSeq" id="WP_084520318.1">
    <property type="nucleotide sequence ID" value="NZ_QQAZ01000008.1"/>
</dbReference>
<comment type="caution">
    <text evidence="3">The sequence shown here is derived from an EMBL/GenBank/DDBJ whole genome shotgun (WGS) entry which is preliminary data.</text>
</comment>
<dbReference type="STRING" id="1210089.GCA_001613165_07014"/>
<evidence type="ECO:0000259" key="2">
    <source>
        <dbReference type="PROSITE" id="PS50905"/>
    </source>
</evidence>
<dbReference type="OrthoDB" id="9801481at2"/>
<feature type="domain" description="Ferritin-like diiron" evidence="2">
    <location>
        <begin position="14"/>
        <end position="159"/>
    </location>
</feature>
<reference evidence="3 4" key="1">
    <citation type="submission" date="2018-07" db="EMBL/GenBank/DDBJ databases">
        <title>Genomic Encyclopedia of Type Strains, Phase IV (KMG-IV): sequencing the most valuable type-strain genomes for metagenomic binning, comparative biology and taxonomic classification.</title>
        <authorList>
            <person name="Goeker M."/>
        </authorList>
    </citation>
    <scope>NUCLEOTIDE SEQUENCE [LARGE SCALE GENOMIC DNA]</scope>
    <source>
        <strain evidence="3 4">DSM 44952</strain>
    </source>
</reference>
<dbReference type="InterPro" id="IPR009040">
    <property type="entry name" value="Ferritin-like_diiron"/>
</dbReference>
<evidence type="ECO:0000313" key="3">
    <source>
        <dbReference type="EMBL" id="RDI48395.1"/>
    </source>
</evidence>
<protein>
    <submittedName>
        <fullName evidence="3">Ferritin</fullName>
    </submittedName>
</protein>
<dbReference type="InterPro" id="IPR041719">
    <property type="entry name" value="Ferritin_prok"/>
</dbReference>
<dbReference type="EMBL" id="QQAZ01000008">
    <property type="protein sequence ID" value="RDI48395.1"/>
    <property type="molecule type" value="Genomic_DNA"/>
</dbReference>
<dbReference type="InterPro" id="IPR008331">
    <property type="entry name" value="Ferritin_DPS_dom"/>
</dbReference>
<dbReference type="Proteomes" id="UP000255355">
    <property type="component" value="Unassembled WGS sequence"/>
</dbReference>
<organism evidence="3 4">
    <name type="scientific">Nocardia mexicana</name>
    <dbReference type="NCBI Taxonomy" id="279262"/>
    <lineage>
        <taxon>Bacteria</taxon>
        <taxon>Bacillati</taxon>
        <taxon>Actinomycetota</taxon>
        <taxon>Actinomycetes</taxon>
        <taxon>Mycobacteriales</taxon>
        <taxon>Nocardiaceae</taxon>
        <taxon>Nocardia</taxon>
    </lineage>
</organism>
<feature type="region of interest" description="Disordered" evidence="1">
    <location>
        <begin position="1"/>
        <end position="20"/>
    </location>
</feature>